<reference evidence="2 3" key="1">
    <citation type="submission" date="2024-01" db="EMBL/GenBank/DDBJ databases">
        <title>Genome insights into Plantactinospora sonchi sp. nov.</title>
        <authorList>
            <person name="Wang L."/>
        </authorList>
    </citation>
    <scope>NUCLEOTIDE SEQUENCE [LARGE SCALE GENOMIC DNA]</scope>
    <source>
        <strain evidence="2 3">NEAU-QY2</strain>
    </source>
</reference>
<dbReference type="RefSeq" id="WP_331213012.1">
    <property type="nucleotide sequence ID" value="NZ_JAZGQK010000003.1"/>
</dbReference>
<keyword evidence="3" id="KW-1185">Reference proteome</keyword>
<comment type="caution">
    <text evidence="2">The sequence shown here is derived from an EMBL/GenBank/DDBJ whole genome shotgun (WGS) entry which is preliminary data.</text>
</comment>
<protein>
    <submittedName>
        <fullName evidence="2">Uncharacterized protein</fullName>
    </submittedName>
</protein>
<organism evidence="2 3">
    <name type="scientific">Plantactinospora sonchi</name>
    <dbReference type="NCBI Taxonomy" id="1544735"/>
    <lineage>
        <taxon>Bacteria</taxon>
        <taxon>Bacillati</taxon>
        <taxon>Actinomycetota</taxon>
        <taxon>Actinomycetes</taxon>
        <taxon>Micromonosporales</taxon>
        <taxon>Micromonosporaceae</taxon>
        <taxon>Plantactinospora</taxon>
    </lineage>
</organism>
<evidence type="ECO:0000313" key="3">
    <source>
        <dbReference type="Proteomes" id="UP001332243"/>
    </source>
</evidence>
<feature type="region of interest" description="Disordered" evidence="1">
    <location>
        <begin position="319"/>
        <end position="341"/>
    </location>
</feature>
<proteinExistence type="predicted"/>
<gene>
    <name evidence="2" type="ORF">V1633_05270</name>
</gene>
<evidence type="ECO:0000313" key="2">
    <source>
        <dbReference type="EMBL" id="MEE6257904.1"/>
    </source>
</evidence>
<dbReference type="Proteomes" id="UP001332243">
    <property type="component" value="Unassembled WGS sequence"/>
</dbReference>
<evidence type="ECO:0000256" key="1">
    <source>
        <dbReference type="SAM" id="MobiDB-lite"/>
    </source>
</evidence>
<accession>A0ABU7RNQ2</accession>
<name>A0ABU7RNQ2_9ACTN</name>
<sequence>MGDQFFGGYAGQPGRGDGGPEPDFVTWLVYLDSGDDPARLAALAHWWYDEACRTLLPYVHPAGAPAPATSLTAFEQDATGRGRRRRPARWADGLTPDCCQLSARWFDAAPTAIASEMDVFLDRFAGSRHVRLQISVGFENRPGRLPLVVPALVELARRVGDATDPTYGEIVVNAGILAPATMLDAALGRDPASSAATSRAQLRGYEWVTVCPRELAGQLGGPDRLRASGAFAEVYPLRHGGVLLRATDDPTDYRADRVRTVFRTLAPVLPPGRPGQLPTVPPVGSAMLSAVPGVLAGDPGAHDLSRVVFADPRDDARLLPGQRLELGPGGAPRTPSGSTLN</sequence>
<dbReference type="EMBL" id="JAZGQK010000003">
    <property type="protein sequence ID" value="MEE6257904.1"/>
    <property type="molecule type" value="Genomic_DNA"/>
</dbReference>